<gene>
    <name evidence="3" type="primary">fabG</name>
    <name evidence="3" type="ORF">GM1_002_02390</name>
</gene>
<dbReference type="PANTHER" id="PTHR42760:SF115">
    <property type="entry name" value="3-OXOACYL-[ACYL-CARRIER-PROTEIN] REDUCTASE FABG"/>
    <property type="match status" value="1"/>
</dbReference>
<dbReference type="InterPro" id="IPR020904">
    <property type="entry name" value="Sc_DH/Rdtase_CS"/>
</dbReference>
<reference evidence="3 4" key="1">
    <citation type="submission" date="2013-02" db="EMBL/GenBank/DDBJ databases">
        <title>Whole genome shotgun sequence of Gordonia malaquae NBRC 108250.</title>
        <authorList>
            <person name="Yoshida I."/>
            <person name="Hosoyama A."/>
            <person name="Tsuchikane K."/>
            <person name="Ando Y."/>
            <person name="Baba S."/>
            <person name="Ohji S."/>
            <person name="Hamada M."/>
            <person name="Tamura T."/>
            <person name="Yamazoe A."/>
            <person name="Yamazaki S."/>
            <person name="Fujita N."/>
        </authorList>
    </citation>
    <scope>NUCLEOTIDE SEQUENCE [LARGE SCALE GENOMIC DNA]</scope>
    <source>
        <strain evidence="3 4">NBRC 108250</strain>
    </source>
</reference>
<dbReference type="AlphaFoldDB" id="M3TA49"/>
<accession>M3TA49</accession>
<comment type="caution">
    <text evidence="3">The sequence shown here is derived from an EMBL/GenBank/DDBJ whole genome shotgun (WGS) entry which is preliminary data.</text>
</comment>
<protein>
    <submittedName>
        <fullName evidence="3">3-oxoacyl-[acyl-carrier-protein] reductase</fullName>
    </submittedName>
</protein>
<keyword evidence="2" id="KW-0560">Oxidoreductase</keyword>
<dbReference type="InterPro" id="IPR036291">
    <property type="entry name" value="NAD(P)-bd_dom_sf"/>
</dbReference>
<sequence>MTGAAGGIGAACVSTLNDRGWTVIGLDVDDSDTSWACDVTSLTDVERVAARVADLGGCSALVNVAGVLRPSRVADISAGDIRAMLDVNVLGVLHALQGFAEQLVDNRGAVVTVASNAAGTPRMSLGAYGATKAAAAMLTHSFALENAASGVRGNVVQPGSTRTPMLESLWSSPADEQATLRGDLAAHRLGIPLGRIAEPTDIAATVAFLISDDARHITLQELYVDGGATL</sequence>
<proteinExistence type="inferred from homology"/>
<dbReference type="EMBL" id="BAOP01000002">
    <property type="protein sequence ID" value="GAC78261.1"/>
    <property type="molecule type" value="Genomic_DNA"/>
</dbReference>
<dbReference type="eggNOG" id="COG1028">
    <property type="taxonomic scope" value="Bacteria"/>
</dbReference>
<dbReference type="Pfam" id="PF13561">
    <property type="entry name" value="adh_short_C2"/>
    <property type="match status" value="1"/>
</dbReference>
<dbReference type="GO" id="GO:0008667">
    <property type="term" value="F:2,3-dihydro-2,3-dihydroxybenzoate dehydrogenase activity"/>
    <property type="evidence" value="ECO:0007669"/>
    <property type="project" value="InterPro"/>
</dbReference>
<comment type="similarity">
    <text evidence="1">Belongs to the short-chain dehydrogenases/reductases (SDR) family.</text>
</comment>
<evidence type="ECO:0000313" key="4">
    <source>
        <dbReference type="Proteomes" id="UP000035009"/>
    </source>
</evidence>
<dbReference type="PROSITE" id="PS00061">
    <property type="entry name" value="ADH_SHORT"/>
    <property type="match status" value="1"/>
</dbReference>
<dbReference type="PRINTS" id="PR00080">
    <property type="entry name" value="SDRFAMILY"/>
</dbReference>
<dbReference type="InterPro" id="IPR002347">
    <property type="entry name" value="SDR_fam"/>
</dbReference>
<evidence type="ECO:0000256" key="2">
    <source>
        <dbReference type="ARBA" id="ARBA00023002"/>
    </source>
</evidence>
<dbReference type="PANTHER" id="PTHR42760">
    <property type="entry name" value="SHORT-CHAIN DEHYDROGENASES/REDUCTASES FAMILY MEMBER"/>
    <property type="match status" value="1"/>
</dbReference>
<dbReference type="GO" id="GO:0019290">
    <property type="term" value="P:siderophore biosynthetic process"/>
    <property type="evidence" value="ECO:0007669"/>
    <property type="project" value="InterPro"/>
</dbReference>
<keyword evidence="4" id="KW-1185">Reference proteome</keyword>
<organism evidence="3 4">
    <name type="scientific">Gordonia malaquae NBRC 108250</name>
    <dbReference type="NCBI Taxonomy" id="1223542"/>
    <lineage>
        <taxon>Bacteria</taxon>
        <taxon>Bacillati</taxon>
        <taxon>Actinomycetota</taxon>
        <taxon>Actinomycetes</taxon>
        <taxon>Mycobacteriales</taxon>
        <taxon>Gordoniaceae</taxon>
        <taxon>Gordonia</taxon>
    </lineage>
</organism>
<dbReference type="PRINTS" id="PR01397">
    <property type="entry name" value="DHBDHDRGNASE"/>
</dbReference>
<evidence type="ECO:0000313" key="3">
    <source>
        <dbReference type="EMBL" id="GAC78261.1"/>
    </source>
</evidence>
<dbReference type="GO" id="GO:0016616">
    <property type="term" value="F:oxidoreductase activity, acting on the CH-OH group of donors, NAD or NADP as acceptor"/>
    <property type="evidence" value="ECO:0007669"/>
    <property type="project" value="TreeGrafter"/>
</dbReference>
<dbReference type="SUPFAM" id="SSF51735">
    <property type="entry name" value="NAD(P)-binding Rossmann-fold domains"/>
    <property type="match status" value="1"/>
</dbReference>
<evidence type="ECO:0000256" key="1">
    <source>
        <dbReference type="ARBA" id="ARBA00006484"/>
    </source>
</evidence>
<dbReference type="Gene3D" id="3.40.50.720">
    <property type="entry name" value="NAD(P)-binding Rossmann-like Domain"/>
    <property type="match status" value="1"/>
</dbReference>
<dbReference type="InterPro" id="IPR003560">
    <property type="entry name" value="DHB_DH"/>
</dbReference>
<dbReference type="STRING" id="410332.SAMN04488550_3644"/>
<name>M3TA49_GORML</name>
<dbReference type="Proteomes" id="UP000035009">
    <property type="component" value="Unassembled WGS sequence"/>
</dbReference>